<dbReference type="InterPro" id="IPR001451">
    <property type="entry name" value="Hexapep"/>
</dbReference>
<dbReference type="KEGG" id="teq:TEQUI_1410"/>
<dbReference type="EMBL" id="CP002456">
    <property type="protein sequence ID" value="ADU92324.1"/>
    <property type="molecule type" value="Genomic_DNA"/>
</dbReference>
<dbReference type="Gene3D" id="3.40.1390.10">
    <property type="entry name" value="MurE/MurF, N-terminal domain"/>
    <property type="match status" value="1"/>
</dbReference>
<dbReference type="UniPathway" id="UPA00973"/>
<comment type="similarity">
    <text evidence="7">Belongs to the transferase hexapeptide repeat family. LpxD subfamily.</text>
</comment>
<evidence type="ECO:0000256" key="5">
    <source>
        <dbReference type="ARBA" id="ARBA00023098"/>
    </source>
</evidence>
<dbReference type="AlphaFoldDB" id="A0A654KJ10"/>
<gene>
    <name evidence="7" type="primary">lpxD</name>
    <name evidence="9" type="ordered locus">TEQUI_1410</name>
</gene>
<comment type="catalytic activity">
    <reaction evidence="7">
        <text>a UDP-3-O-[(3R)-3-hydroxyacyl]-alpha-D-glucosamine + a (3R)-hydroxyacyl-[ACP] = a UDP-2-N,3-O-bis[(3R)-3-hydroxyacyl]-alpha-D-glucosamine + holo-[ACP] + H(+)</text>
        <dbReference type="Rhea" id="RHEA:53836"/>
        <dbReference type="Rhea" id="RHEA-COMP:9685"/>
        <dbReference type="Rhea" id="RHEA-COMP:9945"/>
        <dbReference type="ChEBI" id="CHEBI:15378"/>
        <dbReference type="ChEBI" id="CHEBI:64479"/>
        <dbReference type="ChEBI" id="CHEBI:78827"/>
        <dbReference type="ChEBI" id="CHEBI:137740"/>
        <dbReference type="ChEBI" id="CHEBI:137748"/>
        <dbReference type="EC" id="2.3.1.191"/>
    </reaction>
</comment>
<evidence type="ECO:0000256" key="3">
    <source>
        <dbReference type="ARBA" id="ARBA00022679"/>
    </source>
</evidence>
<dbReference type="NCBIfam" id="TIGR01853">
    <property type="entry name" value="lipid_A_lpxD"/>
    <property type="match status" value="1"/>
</dbReference>
<dbReference type="Pfam" id="PF04613">
    <property type="entry name" value="LpxD"/>
    <property type="match status" value="1"/>
</dbReference>
<dbReference type="Pfam" id="PF00132">
    <property type="entry name" value="Hexapep"/>
    <property type="match status" value="1"/>
</dbReference>
<evidence type="ECO:0000313" key="9">
    <source>
        <dbReference type="EMBL" id="ADU92324.1"/>
    </source>
</evidence>
<dbReference type="PROSITE" id="PS00101">
    <property type="entry name" value="HEXAPEP_TRANSFERASES"/>
    <property type="match status" value="1"/>
</dbReference>
<dbReference type="GO" id="GO:0016410">
    <property type="term" value="F:N-acyltransferase activity"/>
    <property type="evidence" value="ECO:0007669"/>
    <property type="project" value="InterPro"/>
</dbReference>
<proteinExistence type="inferred from homology"/>
<keyword evidence="2 7" id="KW-0441">Lipid A biosynthesis</keyword>
<dbReference type="InterPro" id="IPR007691">
    <property type="entry name" value="LpxD"/>
</dbReference>
<dbReference type="InterPro" id="IPR018357">
    <property type="entry name" value="Hexapep_transf_CS"/>
</dbReference>
<keyword evidence="5 7" id="KW-0443">Lipid metabolism</keyword>
<evidence type="ECO:0000256" key="7">
    <source>
        <dbReference type="HAMAP-Rule" id="MF_00523"/>
    </source>
</evidence>
<evidence type="ECO:0000313" key="10">
    <source>
        <dbReference type="Proteomes" id="UP000007472"/>
    </source>
</evidence>
<dbReference type="GO" id="GO:0103118">
    <property type="term" value="F:UDP-3-O-[(3R)-3-hydroxyacyl]-glucosamine N-acyltransferase activity"/>
    <property type="evidence" value="ECO:0007669"/>
    <property type="project" value="UniProtKB-EC"/>
</dbReference>
<feature type="active site" description="Proton acceptor" evidence="7">
    <location>
        <position position="267"/>
    </location>
</feature>
<dbReference type="Proteomes" id="UP000007472">
    <property type="component" value="Chromosome"/>
</dbReference>
<dbReference type="GO" id="GO:0009245">
    <property type="term" value="P:lipid A biosynthetic process"/>
    <property type="evidence" value="ECO:0007669"/>
    <property type="project" value="UniProtKB-UniRule"/>
</dbReference>
<reference evidence="9 10" key="1">
    <citation type="journal article" date="2011" name="J. Bacteriol.">
        <title>Genome sequence of Taylorella equigenitalis MCE9, the causative agent of contagious equine metritis.</title>
        <authorList>
            <person name="Hebert L."/>
            <person name="Moumen B."/>
            <person name="Duquesne F."/>
            <person name="Breuil M.F."/>
            <person name="Laugier C."/>
            <person name="Batto J.M."/>
            <person name="Renault P."/>
            <person name="Petry S."/>
        </authorList>
    </citation>
    <scope>NUCLEOTIDE SEQUENCE [LARGE SCALE GENOMIC DNA]</scope>
    <source>
        <strain evidence="9 10">MCE9</strain>
    </source>
</reference>
<dbReference type="EC" id="2.3.1.191" evidence="7"/>
<dbReference type="PANTHER" id="PTHR43378">
    <property type="entry name" value="UDP-3-O-ACYLGLUCOSAMINE N-ACYLTRANSFERASE"/>
    <property type="match status" value="1"/>
</dbReference>
<evidence type="ECO:0000256" key="1">
    <source>
        <dbReference type="ARBA" id="ARBA00022516"/>
    </source>
</evidence>
<protein>
    <recommendedName>
        <fullName evidence="7">UDP-3-O-acylglucosamine N-acyltransferase</fullName>
        <ecNumber evidence="7">2.3.1.191</ecNumber>
    </recommendedName>
</protein>
<evidence type="ECO:0000256" key="2">
    <source>
        <dbReference type="ARBA" id="ARBA00022556"/>
    </source>
</evidence>
<dbReference type="PANTHER" id="PTHR43378:SF2">
    <property type="entry name" value="UDP-3-O-ACYLGLUCOSAMINE N-ACYLTRANSFERASE 1, MITOCHONDRIAL-RELATED"/>
    <property type="match status" value="1"/>
</dbReference>
<comment type="function">
    <text evidence="7">Catalyzes the N-acylation of UDP-3-O-acylglucosamine using 3-hydroxyacyl-ACP as the acyl donor. Is involved in the biosynthesis of lipid A, a phosphorylated glycolipid that anchors the lipopolysaccharide to the outer membrane of the cell.</text>
</comment>
<dbReference type="Gene3D" id="2.160.10.10">
    <property type="entry name" value="Hexapeptide repeat proteins"/>
    <property type="match status" value="1"/>
</dbReference>
<dbReference type="SUPFAM" id="SSF51161">
    <property type="entry name" value="Trimeric LpxA-like enzymes"/>
    <property type="match status" value="1"/>
</dbReference>
<keyword evidence="4 7" id="KW-0677">Repeat</keyword>
<evidence type="ECO:0000256" key="6">
    <source>
        <dbReference type="ARBA" id="ARBA00023315"/>
    </source>
</evidence>
<comment type="pathway">
    <text evidence="7">Bacterial outer membrane biogenesis; LPS lipid A biosynthesis.</text>
</comment>
<name>A0A654KJ10_TAYEM</name>
<dbReference type="InterPro" id="IPR020573">
    <property type="entry name" value="UDP_GlcNAc_AcTrfase_non-rep"/>
</dbReference>
<dbReference type="NCBIfam" id="NF002060">
    <property type="entry name" value="PRK00892.1"/>
    <property type="match status" value="1"/>
</dbReference>
<dbReference type="CDD" id="cd03352">
    <property type="entry name" value="LbH_LpxD"/>
    <property type="match status" value="1"/>
</dbReference>
<keyword evidence="1 7" id="KW-0444">Lipid biosynthesis</keyword>
<organism evidence="9 10">
    <name type="scientific">Taylorella equigenitalis (strain MCE9)</name>
    <dbReference type="NCBI Taxonomy" id="937774"/>
    <lineage>
        <taxon>Bacteria</taxon>
        <taxon>Pseudomonadati</taxon>
        <taxon>Pseudomonadota</taxon>
        <taxon>Betaproteobacteria</taxon>
        <taxon>Burkholderiales</taxon>
        <taxon>Alcaligenaceae</taxon>
        <taxon>Taylorella</taxon>
    </lineage>
</organism>
<dbReference type="HAMAP" id="MF_00523">
    <property type="entry name" value="LpxD"/>
    <property type="match status" value="1"/>
</dbReference>
<feature type="domain" description="UDP-3-O-[3-hydroxymyristoyl] glucosamine N-acyltransferase non-repeat region" evidence="8">
    <location>
        <begin position="34"/>
        <end position="111"/>
    </location>
</feature>
<accession>A0A654KJ10</accession>
<dbReference type="InterPro" id="IPR011004">
    <property type="entry name" value="Trimer_LpxA-like_sf"/>
</dbReference>
<keyword evidence="6 7" id="KW-0012">Acyltransferase</keyword>
<comment type="subunit">
    <text evidence="7">Homotrimer.</text>
</comment>
<evidence type="ECO:0000259" key="8">
    <source>
        <dbReference type="Pfam" id="PF04613"/>
    </source>
</evidence>
<dbReference type="GO" id="GO:0016020">
    <property type="term" value="C:membrane"/>
    <property type="evidence" value="ECO:0007669"/>
    <property type="project" value="GOC"/>
</dbReference>
<sequence>MIQIESFVELNSLISEIDESGLPREVKVYSDEQPKIKGIASLDEADHNQISFLSNPKFFPQLATTKAAAVVLTHQAFDALSVLPEINPSNPPFAVVICEDPYLMYSRLTQWFYKKNRSSRIPKIHSNAVIDTSVDLGENLNISTNVVIEENSKIADSVYIGAGCYIGKGVHIGENTLIHPNVTIYDGVIIGSNCIIHSGAVIGSDGFGFAPDNSISKGGWSKIYQLGTVVIEDDVEIGANTCIDRGALKDTLIKKGAKLDNLIMIAHNCQIGQNVAIAACVGIAGSTTIGDRCTLAGAAMVSGHLNICDDAHISGGTGVMENITKPGRYTGLYPIEAHKDWQKNAATLKSLHDLRKRVMELEKLVNNTLLSSKD</sequence>
<evidence type="ECO:0000256" key="4">
    <source>
        <dbReference type="ARBA" id="ARBA00022737"/>
    </source>
</evidence>
<keyword evidence="3 7" id="KW-0808">Transferase</keyword>